<dbReference type="OrthoDB" id="3258143at2759"/>
<dbReference type="EMBL" id="KL198142">
    <property type="protein sequence ID" value="KDQ06316.1"/>
    <property type="molecule type" value="Genomic_DNA"/>
</dbReference>
<gene>
    <name evidence="2" type="ORF">BOTBODRAFT_181720</name>
</gene>
<dbReference type="STRING" id="930990.A0A067M447"/>
<feature type="domain" description="Reverse transcriptase" evidence="1">
    <location>
        <begin position="1"/>
        <end position="190"/>
    </location>
</feature>
<dbReference type="PANTHER" id="PTHR33481:SF1">
    <property type="entry name" value="ENDONUCLEASE_EXONUCLEASE_PHOSPHATASE DOMAIN-CONTAINING PROTEIN-RELATED"/>
    <property type="match status" value="1"/>
</dbReference>
<evidence type="ECO:0000259" key="1">
    <source>
        <dbReference type="PROSITE" id="PS50878"/>
    </source>
</evidence>
<sequence length="575" mass="65009">MSPTSLPTFIHHLTNMPASKELKKSILEWIIENKGNCTVPTLTTGHWADLHGALTLCHDPPLRIKIMSGSDVSWEPLSPSLSILFTSDLKEFVHHYLSKIKGISASNLEELIMYVDDGMFIIWTKCKWAMIAKFIPHLLAALTSWANTFGISIDPGKTELMYLFEDSKNPAPEVQGVTKVKIMRWLGVDYDQRLTFYAHVANSLKKATKNMVPLHVFKKLSRGVSAAAALRFYLGAIRPILTYSAPTWWGSNHHPHTDRLNSFQSKALARCLGTFRTTRTWVNHALAGVPLLSSHLNMVVELYISRVPYYFTSHPTRKLLMPIVDNPPPLDTTILDRAARYARELPLPYPVIIPPWIPTQHPRTWVVDDIRKPPPFAVENYVIPLLEAIALTGTPVLFVGINHRHSHLKIFPRFLPPNTPYTPQVFTIQLPDHSIGERTHAANLALMGALRNMPAHLLTPDLALVIANRAIVDGLTNPTRRTVYHSHLHDLASRAILACPTNLHVFVINKFHTLHPPKSAFYYRPPTYVPESFTETAPSRRVATRRFKQLQAQAFAEDLEDNIPPDHIVRTFDLL</sequence>
<reference evidence="3" key="1">
    <citation type="journal article" date="2014" name="Proc. Natl. Acad. Sci. U.S.A.">
        <title>Extensive sampling of basidiomycete genomes demonstrates inadequacy of the white-rot/brown-rot paradigm for wood decay fungi.</title>
        <authorList>
            <person name="Riley R."/>
            <person name="Salamov A.A."/>
            <person name="Brown D.W."/>
            <person name="Nagy L.G."/>
            <person name="Floudas D."/>
            <person name="Held B.W."/>
            <person name="Levasseur A."/>
            <person name="Lombard V."/>
            <person name="Morin E."/>
            <person name="Otillar R."/>
            <person name="Lindquist E.A."/>
            <person name="Sun H."/>
            <person name="LaButti K.M."/>
            <person name="Schmutz J."/>
            <person name="Jabbour D."/>
            <person name="Luo H."/>
            <person name="Baker S.E."/>
            <person name="Pisabarro A.G."/>
            <person name="Walton J.D."/>
            <person name="Blanchette R.A."/>
            <person name="Henrissat B."/>
            <person name="Martin F."/>
            <person name="Cullen D."/>
            <person name="Hibbett D.S."/>
            <person name="Grigoriev I.V."/>
        </authorList>
    </citation>
    <scope>NUCLEOTIDE SEQUENCE [LARGE SCALE GENOMIC DNA]</scope>
    <source>
        <strain evidence="3">FD-172 SS1</strain>
    </source>
</reference>
<dbReference type="PROSITE" id="PS50878">
    <property type="entry name" value="RT_POL"/>
    <property type="match status" value="1"/>
</dbReference>
<dbReference type="PANTHER" id="PTHR33481">
    <property type="entry name" value="REVERSE TRANSCRIPTASE"/>
    <property type="match status" value="1"/>
</dbReference>
<evidence type="ECO:0000313" key="3">
    <source>
        <dbReference type="Proteomes" id="UP000027195"/>
    </source>
</evidence>
<name>A0A067M447_BOTB1</name>
<dbReference type="InterPro" id="IPR000477">
    <property type="entry name" value="RT_dom"/>
</dbReference>
<keyword evidence="3" id="KW-1185">Reference proteome</keyword>
<proteinExistence type="predicted"/>
<organism evidence="2 3">
    <name type="scientific">Botryobasidium botryosum (strain FD-172 SS1)</name>
    <dbReference type="NCBI Taxonomy" id="930990"/>
    <lineage>
        <taxon>Eukaryota</taxon>
        <taxon>Fungi</taxon>
        <taxon>Dikarya</taxon>
        <taxon>Basidiomycota</taxon>
        <taxon>Agaricomycotina</taxon>
        <taxon>Agaricomycetes</taxon>
        <taxon>Cantharellales</taxon>
        <taxon>Botryobasidiaceae</taxon>
        <taxon>Botryobasidium</taxon>
    </lineage>
</organism>
<evidence type="ECO:0000313" key="2">
    <source>
        <dbReference type="EMBL" id="KDQ06316.1"/>
    </source>
</evidence>
<accession>A0A067M447</accession>
<dbReference type="HOGENOM" id="CLU_031388_1_0_1"/>
<protein>
    <recommendedName>
        <fullName evidence="1">Reverse transcriptase domain-containing protein</fullName>
    </recommendedName>
</protein>
<dbReference type="AlphaFoldDB" id="A0A067M447"/>
<dbReference type="Proteomes" id="UP000027195">
    <property type="component" value="Unassembled WGS sequence"/>
</dbReference>
<dbReference type="InParanoid" id="A0A067M447"/>